<keyword evidence="3" id="KW-1185">Reference proteome</keyword>
<reference evidence="2 3" key="1">
    <citation type="submission" date="2017-05" db="EMBL/GenBank/DDBJ databases">
        <authorList>
            <person name="Varghese N."/>
            <person name="Submissions S."/>
        </authorList>
    </citation>
    <scope>NUCLEOTIDE SEQUENCE [LARGE SCALE GENOMIC DNA]</scope>
    <source>
        <strain evidence="2 3">DSM 45139</strain>
    </source>
</reference>
<feature type="region of interest" description="Disordered" evidence="1">
    <location>
        <begin position="234"/>
        <end position="270"/>
    </location>
</feature>
<feature type="compositionally biased region" description="Basic and acidic residues" evidence="1">
    <location>
        <begin position="165"/>
        <end position="176"/>
    </location>
</feature>
<gene>
    <name evidence="2" type="ORF">SAMN06265174_1183</name>
</gene>
<feature type="compositionally biased region" description="Basic and acidic residues" evidence="1">
    <location>
        <begin position="189"/>
        <end position="204"/>
    </location>
</feature>
<organism evidence="2 3">
    <name type="scientific">Dietzia kunjamensis subsp. schimae</name>
    <dbReference type="NCBI Taxonomy" id="498198"/>
    <lineage>
        <taxon>Bacteria</taxon>
        <taxon>Bacillati</taxon>
        <taxon>Actinomycetota</taxon>
        <taxon>Actinomycetes</taxon>
        <taxon>Mycobacteriales</taxon>
        <taxon>Dietziaceae</taxon>
        <taxon>Dietzia</taxon>
    </lineage>
</organism>
<proteinExistence type="predicted"/>
<evidence type="ECO:0000313" key="3">
    <source>
        <dbReference type="Proteomes" id="UP000315460"/>
    </source>
</evidence>
<dbReference type="EMBL" id="FXTG01000018">
    <property type="protein sequence ID" value="SMO93406.1"/>
    <property type="molecule type" value="Genomic_DNA"/>
</dbReference>
<dbReference type="Proteomes" id="UP000315460">
    <property type="component" value="Unassembled WGS sequence"/>
</dbReference>
<feature type="region of interest" description="Disordered" evidence="1">
    <location>
        <begin position="164"/>
        <end position="221"/>
    </location>
</feature>
<comment type="caution">
    <text evidence="2">The sequence shown here is derived from an EMBL/GenBank/DDBJ whole genome shotgun (WGS) entry which is preliminary data.</text>
</comment>
<evidence type="ECO:0000313" key="2">
    <source>
        <dbReference type="EMBL" id="SMO93406.1"/>
    </source>
</evidence>
<evidence type="ECO:0000256" key="1">
    <source>
        <dbReference type="SAM" id="MobiDB-lite"/>
    </source>
</evidence>
<accession>A0ABY1N568</accession>
<name>A0ABY1N568_9ACTN</name>
<protein>
    <submittedName>
        <fullName evidence="2">Uncharacterized protein</fullName>
    </submittedName>
</protein>
<sequence length="270" mass="28611">MTRSSSIDAAKAQRITCGSVAALVPSAASTDHNLCWRSIQIPSAPAWWVTRCGKGLMGRVGRLSSDPPGANVGPSLQDRAKAAAGSQFSPEDGQRAGLEGVTHAGWLVSRWLARLNLGPARGPRQGHARIQPGCTRPWTQQCRRGTPARRPRHCPVAVLLGFGGRRADDPGPDDRGSCSGEGISGWRAMNDRDVADDHDMPDRRSRCRTSRGPAVTAENDGAIAVPMMNLVGSALTDHRELSGRASQESSDAATRGSAPVSRSTEIPMVP</sequence>